<feature type="region of interest" description="Disordered" evidence="2">
    <location>
        <begin position="22"/>
        <end position="43"/>
    </location>
</feature>
<keyword evidence="5" id="KW-1185">Reference proteome</keyword>
<dbReference type="Pfam" id="PF00561">
    <property type="entry name" value="Abhydrolase_1"/>
    <property type="match status" value="1"/>
</dbReference>
<organism evidence="4 5">
    <name type="scientific">Sandaracinus amylolyticus</name>
    <dbReference type="NCBI Taxonomy" id="927083"/>
    <lineage>
        <taxon>Bacteria</taxon>
        <taxon>Pseudomonadati</taxon>
        <taxon>Myxococcota</taxon>
        <taxon>Polyangia</taxon>
        <taxon>Polyangiales</taxon>
        <taxon>Sandaracinaceae</taxon>
        <taxon>Sandaracinus</taxon>
    </lineage>
</organism>
<dbReference type="GO" id="GO:0016787">
    <property type="term" value="F:hydrolase activity"/>
    <property type="evidence" value="ECO:0007669"/>
    <property type="project" value="UniProtKB-KW"/>
</dbReference>
<proteinExistence type="predicted"/>
<evidence type="ECO:0000313" key="5">
    <source>
        <dbReference type="Proteomes" id="UP000034883"/>
    </source>
</evidence>
<dbReference type="InterPro" id="IPR050266">
    <property type="entry name" value="AB_hydrolase_sf"/>
</dbReference>
<keyword evidence="1 4" id="KW-0378">Hydrolase</keyword>
<dbReference type="InterPro" id="IPR000073">
    <property type="entry name" value="AB_hydrolase_1"/>
</dbReference>
<evidence type="ECO:0000256" key="2">
    <source>
        <dbReference type="SAM" id="MobiDB-lite"/>
    </source>
</evidence>
<dbReference type="Gene3D" id="3.40.50.1820">
    <property type="entry name" value="alpha/beta hydrolase"/>
    <property type="match status" value="1"/>
</dbReference>
<name>A0A0F6W428_9BACT</name>
<protein>
    <submittedName>
        <fullName evidence="4">Hydrolase, alpha/beta hydrolase fold family</fullName>
    </submittedName>
</protein>
<feature type="domain" description="AB hydrolase-1" evidence="3">
    <location>
        <begin position="65"/>
        <end position="308"/>
    </location>
</feature>
<dbReference type="AlphaFoldDB" id="A0A0F6W428"/>
<dbReference type="KEGG" id="samy:DB32_003907"/>
<evidence type="ECO:0000259" key="3">
    <source>
        <dbReference type="Pfam" id="PF00561"/>
    </source>
</evidence>
<evidence type="ECO:0000256" key="1">
    <source>
        <dbReference type="ARBA" id="ARBA00022801"/>
    </source>
</evidence>
<dbReference type="GO" id="GO:0016020">
    <property type="term" value="C:membrane"/>
    <property type="evidence" value="ECO:0007669"/>
    <property type="project" value="TreeGrafter"/>
</dbReference>
<reference evidence="4 5" key="1">
    <citation type="submission" date="2015-03" db="EMBL/GenBank/DDBJ databases">
        <title>Genome assembly of Sandaracinus amylolyticus DSM 53668.</title>
        <authorList>
            <person name="Sharma G."/>
            <person name="Subramanian S."/>
        </authorList>
    </citation>
    <scope>NUCLEOTIDE SEQUENCE [LARGE SCALE GENOMIC DNA]</scope>
    <source>
        <strain evidence="4 5">DSM 53668</strain>
    </source>
</reference>
<sequence length="316" mass="33433">MPVGSRLGGAPGLEARSIAWRTEPVTTKDRAMDDTSFEPARRGRTRLPSGRFLGWSEQGPEHGAPVLFFGGAGTSSALSMRREDVERAGVRLVAVDRPGLGASDPLAGRTLADWVEDVRDFVIARALGSPAIVAFSQGAPFGIACAADEIGRSLVIVSGTDELAAPHLAELLVPDVRGIVQRVARDPEGAEAFFRGMTPAMMRQMVLAMIGDADRAVYADPAFDAAYRRALDEGFAQGGEGYARDTVLAFGAWPFDLGRISMPVSLWYGAEDTSPVHSPDLGASLAHRIPSARRTVIDAAGGAILWTHGEAILAAI</sequence>
<evidence type="ECO:0000313" key="4">
    <source>
        <dbReference type="EMBL" id="AKF06758.1"/>
    </source>
</evidence>
<gene>
    <name evidence="4" type="ORF">DB32_003907</name>
</gene>
<dbReference type="EMBL" id="CP011125">
    <property type="protein sequence ID" value="AKF06758.1"/>
    <property type="molecule type" value="Genomic_DNA"/>
</dbReference>
<dbReference type="Proteomes" id="UP000034883">
    <property type="component" value="Chromosome"/>
</dbReference>
<dbReference type="PANTHER" id="PTHR43798:SF31">
    <property type="entry name" value="AB HYDROLASE SUPERFAMILY PROTEIN YCLE"/>
    <property type="match status" value="1"/>
</dbReference>
<dbReference type="SUPFAM" id="SSF53474">
    <property type="entry name" value="alpha/beta-Hydrolases"/>
    <property type="match status" value="1"/>
</dbReference>
<accession>A0A0F6W428</accession>
<dbReference type="PANTHER" id="PTHR43798">
    <property type="entry name" value="MONOACYLGLYCEROL LIPASE"/>
    <property type="match status" value="1"/>
</dbReference>
<dbReference type="STRING" id="927083.DB32_003907"/>
<dbReference type="InterPro" id="IPR029058">
    <property type="entry name" value="AB_hydrolase_fold"/>
</dbReference>